<evidence type="ECO:0000313" key="2">
    <source>
        <dbReference type="EMBL" id="RNL78952.1"/>
    </source>
</evidence>
<evidence type="ECO:0000313" key="3">
    <source>
        <dbReference type="Proteomes" id="UP000277094"/>
    </source>
</evidence>
<accession>A0A3N0DTL1</accession>
<reference evidence="2 3" key="1">
    <citation type="submission" date="2018-11" db="EMBL/GenBank/DDBJ databases">
        <authorList>
            <person name="Li F."/>
        </authorList>
    </citation>
    <scope>NUCLEOTIDE SEQUENCE [LARGE SCALE GENOMIC DNA]</scope>
    <source>
        <strain evidence="2 3">KIS18-7</strain>
    </source>
</reference>
<protein>
    <submittedName>
        <fullName evidence="2">DUF4288 domain-containing protein</fullName>
    </submittedName>
</protein>
<dbReference type="AlphaFoldDB" id="A0A3N0DTL1"/>
<proteinExistence type="predicted"/>
<keyword evidence="3" id="KW-1185">Reference proteome</keyword>
<evidence type="ECO:0000256" key="1">
    <source>
        <dbReference type="SAM" id="Coils"/>
    </source>
</evidence>
<organism evidence="2 3">
    <name type="scientific">Nocardioides marmorisolisilvae</name>
    <dbReference type="NCBI Taxonomy" id="1542737"/>
    <lineage>
        <taxon>Bacteria</taxon>
        <taxon>Bacillati</taxon>
        <taxon>Actinomycetota</taxon>
        <taxon>Actinomycetes</taxon>
        <taxon>Propionibacteriales</taxon>
        <taxon>Nocardioidaceae</taxon>
        <taxon>Nocardioides</taxon>
    </lineage>
</organism>
<gene>
    <name evidence="2" type="ORF">EFL95_07840</name>
</gene>
<dbReference type="Proteomes" id="UP000277094">
    <property type="component" value="Unassembled WGS sequence"/>
</dbReference>
<comment type="caution">
    <text evidence="2">The sequence shown here is derived from an EMBL/GenBank/DDBJ whole genome shotgun (WGS) entry which is preliminary data.</text>
</comment>
<dbReference type="Pfam" id="PF14119">
    <property type="entry name" value="DUF4288"/>
    <property type="match status" value="1"/>
</dbReference>
<feature type="coiled-coil region" evidence="1">
    <location>
        <begin position="34"/>
        <end position="61"/>
    </location>
</feature>
<name>A0A3N0DTL1_9ACTN</name>
<dbReference type="RefSeq" id="WP_123233454.1">
    <property type="nucleotide sequence ID" value="NZ_RJSG01000002.1"/>
</dbReference>
<dbReference type="OrthoDB" id="3296292at2"/>
<dbReference type="EMBL" id="RJSG01000002">
    <property type="protein sequence ID" value="RNL78952.1"/>
    <property type="molecule type" value="Genomic_DNA"/>
</dbReference>
<dbReference type="InterPro" id="IPR025630">
    <property type="entry name" value="DUF4288"/>
</dbReference>
<keyword evidence="1" id="KW-0175">Coiled coil</keyword>
<sequence length="112" mass="12682">MTLDSDWYAVRCVFRSIVEVGVTTYEERITLWQAASTDEAIERAEAEAEEYAAAIEDAEIEYVGLAQCFHLFDDPVDGAEIFSLMRDSDLDPEDYLDAFFDTGDEHQSHGDD</sequence>